<keyword evidence="1" id="KW-0862">Zinc</keyword>
<evidence type="ECO:0000259" key="2">
    <source>
        <dbReference type="PROSITE" id="PS50089"/>
    </source>
</evidence>
<name>A0AAD9G0B3_9STRA</name>
<protein>
    <submittedName>
        <fullName evidence="3">RING-H2 finger protein ATL81</fullName>
    </submittedName>
</protein>
<gene>
    <name evidence="3" type="ORF">P3T76_014965</name>
</gene>
<dbReference type="Pfam" id="PF13639">
    <property type="entry name" value="zf-RING_2"/>
    <property type="match status" value="1"/>
</dbReference>
<reference evidence="3" key="1">
    <citation type="submission" date="2023-08" db="EMBL/GenBank/DDBJ databases">
        <title>Reference Genome Resource for the Citrus Pathogen Phytophthora citrophthora.</title>
        <authorList>
            <person name="Moller H."/>
            <person name="Coetzee B."/>
            <person name="Rose L.J."/>
            <person name="Van Niekerk J.M."/>
        </authorList>
    </citation>
    <scope>NUCLEOTIDE SEQUENCE</scope>
    <source>
        <strain evidence="3">STE-U-9442</strain>
    </source>
</reference>
<dbReference type="SMART" id="SM01114">
    <property type="entry name" value="CXC"/>
    <property type="match status" value="1"/>
</dbReference>
<dbReference type="Proteomes" id="UP001259832">
    <property type="component" value="Unassembled WGS sequence"/>
</dbReference>
<evidence type="ECO:0000256" key="1">
    <source>
        <dbReference type="PROSITE-ProRule" id="PRU00175"/>
    </source>
</evidence>
<dbReference type="PROSITE" id="PS50089">
    <property type="entry name" value="ZF_RING_2"/>
    <property type="match status" value="1"/>
</dbReference>
<evidence type="ECO:0000313" key="4">
    <source>
        <dbReference type="Proteomes" id="UP001259832"/>
    </source>
</evidence>
<dbReference type="InterPro" id="IPR013083">
    <property type="entry name" value="Znf_RING/FYVE/PHD"/>
</dbReference>
<dbReference type="Gene3D" id="3.30.40.10">
    <property type="entry name" value="Zinc/RING finger domain, C3HC4 (zinc finger)"/>
    <property type="match status" value="1"/>
</dbReference>
<dbReference type="InterPro" id="IPR033467">
    <property type="entry name" value="Tesmin/TSO1-like_CXC"/>
</dbReference>
<dbReference type="AlphaFoldDB" id="A0AAD9G0B3"/>
<keyword evidence="1" id="KW-0863">Zinc-finger</keyword>
<dbReference type="SMART" id="SM00184">
    <property type="entry name" value="RING"/>
    <property type="match status" value="1"/>
</dbReference>
<dbReference type="InterPro" id="IPR001841">
    <property type="entry name" value="Znf_RING"/>
</dbReference>
<organism evidence="3 4">
    <name type="scientific">Phytophthora citrophthora</name>
    <dbReference type="NCBI Taxonomy" id="4793"/>
    <lineage>
        <taxon>Eukaryota</taxon>
        <taxon>Sar</taxon>
        <taxon>Stramenopiles</taxon>
        <taxon>Oomycota</taxon>
        <taxon>Peronosporomycetes</taxon>
        <taxon>Peronosporales</taxon>
        <taxon>Peronosporaceae</taxon>
        <taxon>Phytophthora</taxon>
    </lineage>
</organism>
<comment type="caution">
    <text evidence="3">The sequence shown here is derived from an EMBL/GenBank/DDBJ whole genome shotgun (WGS) entry which is preliminary data.</text>
</comment>
<dbReference type="GO" id="GO:0008270">
    <property type="term" value="F:zinc ion binding"/>
    <property type="evidence" value="ECO:0007669"/>
    <property type="project" value="UniProtKB-KW"/>
</dbReference>
<keyword evidence="1" id="KW-0479">Metal-binding</keyword>
<dbReference type="SUPFAM" id="SSF57850">
    <property type="entry name" value="RING/U-box"/>
    <property type="match status" value="1"/>
</dbReference>
<feature type="domain" description="RING-type" evidence="2">
    <location>
        <begin position="125"/>
        <end position="163"/>
    </location>
</feature>
<evidence type="ECO:0000313" key="3">
    <source>
        <dbReference type="EMBL" id="KAK1929567.1"/>
    </source>
</evidence>
<accession>A0AAD9G0B3</accession>
<proteinExistence type="predicted"/>
<keyword evidence="4" id="KW-1185">Reference proteome</keyword>
<dbReference type="EMBL" id="JASMQC010000047">
    <property type="protein sequence ID" value="KAK1929567.1"/>
    <property type="molecule type" value="Genomic_DNA"/>
</dbReference>
<sequence length="573" mass="62844">MDGTQQQRVLADGWGQQTSGSVFCADSSLRYIYESNGAPTPASLQQQQALNNYNSKTQPHVYSSMGKSNPTPNATMTFAGKRPRDYSSENMRGNGGVDLFEAEVARSCNAIRKQATAMPPSYRECSVCLTANAYAQISCCGHTFHPNCFLRWFRLNRSCPLCRGAVDKVQLAQTIVVQDELEAIMAEIDDEPLQLIPTRDPQLRDVAALDDPLLANSDQLMSFLDSNFDTDMELAALDDLSSDGAATGFDLSMKQETDGDETMGMELDELVDNGDKQEMMPANYAVPSNFAPVAPQQFPAASAMPNYWNVLNQGMAPSIMPPAPAVPPSRMVHIAPKPDARAAPQHVRSPAATTVRSTEPAFKVPVTQPQHVHHQHVIRATAPVAPRVVSCRCTGGCRNGRCACVKEGGMCGSSCRCTSCKNPYLMVKAAGADIDALLKDDCFMHNVSKTRDMVQRLQEPVAVPCCESTIKVVDCVQGYTCEPCKRRFDFSWCMNKLLDHERTPRNHCAICKRCCDHRDVHCNDCGRCYFAGVAAGLPCPCKEASSHKKRREAIVKDKTEEAEEEAEGECCIM</sequence>